<evidence type="ECO:0000313" key="10">
    <source>
        <dbReference type="Proteomes" id="UP000482653"/>
    </source>
</evidence>
<dbReference type="Gene3D" id="3.30.70.20">
    <property type="match status" value="1"/>
</dbReference>
<reference evidence="6 9" key="1">
    <citation type="journal article" date="2015" name="Science">
        <title>Genetic determinants of in vivo fitness and diet responsiveness in multiple human gut Bacteroides.</title>
        <authorList>
            <person name="Wu M."/>
            <person name="McNulty N.P."/>
            <person name="Rodionov D.A."/>
            <person name="Khoroshkin M.S."/>
            <person name="Griffin N.W."/>
            <person name="Cheng J."/>
            <person name="Latreille P."/>
            <person name="Kerstetter R.A."/>
            <person name="Terrapon N."/>
            <person name="Henrissat B."/>
            <person name="Osterman A.L."/>
            <person name="Gordon J.I."/>
        </authorList>
    </citation>
    <scope>NUCLEOTIDE SEQUENCE [LARGE SCALE GENOMIC DNA]</scope>
    <source>
        <strain evidence="6 9">WH2</strain>
    </source>
</reference>
<feature type="domain" description="4Fe-4S ferredoxin-type" evidence="5">
    <location>
        <begin position="18"/>
        <end position="47"/>
    </location>
</feature>
<dbReference type="SUPFAM" id="SSF54862">
    <property type="entry name" value="4Fe-4S ferredoxins"/>
    <property type="match status" value="1"/>
</dbReference>
<dbReference type="Proteomes" id="UP000061809">
    <property type="component" value="Chromosome"/>
</dbReference>
<dbReference type="EMBL" id="VVYX01000034">
    <property type="protein sequence ID" value="KAA5414967.1"/>
    <property type="molecule type" value="Genomic_DNA"/>
</dbReference>
<evidence type="ECO:0000256" key="4">
    <source>
        <dbReference type="ARBA" id="ARBA00023014"/>
    </source>
</evidence>
<dbReference type="GO" id="GO:0051539">
    <property type="term" value="F:4 iron, 4 sulfur cluster binding"/>
    <property type="evidence" value="ECO:0007669"/>
    <property type="project" value="UniProtKB-KW"/>
</dbReference>
<keyword evidence="2" id="KW-0479">Metal-binding</keyword>
<dbReference type="Pfam" id="PF12838">
    <property type="entry name" value="Fer4_7"/>
    <property type="match status" value="1"/>
</dbReference>
<evidence type="ECO:0000259" key="5">
    <source>
        <dbReference type="PROSITE" id="PS51379"/>
    </source>
</evidence>
<gene>
    <name evidence="6" type="ORF">BcellWH2_04755</name>
    <name evidence="7" type="ORF">F2Y87_22505</name>
    <name evidence="8" type="ORF">RO785_17085</name>
</gene>
<proteinExistence type="predicted"/>
<dbReference type="EMBL" id="CP012801">
    <property type="protein sequence ID" value="ALJ61966.1"/>
    <property type="molecule type" value="Genomic_DNA"/>
</dbReference>
<dbReference type="InterPro" id="IPR050572">
    <property type="entry name" value="Fe-S_Ferredoxin"/>
</dbReference>
<dbReference type="InterPro" id="IPR017896">
    <property type="entry name" value="4Fe4S_Fe-S-bd"/>
</dbReference>
<evidence type="ECO:0000256" key="3">
    <source>
        <dbReference type="ARBA" id="ARBA00023004"/>
    </source>
</evidence>
<evidence type="ECO:0000256" key="1">
    <source>
        <dbReference type="ARBA" id="ARBA00022485"/>
    </source>
</evidence>
<feature type="domain" description="4Fe-4S ferredoxin-type" evidence="5">
    <location>
        <begin position="48"/>
        <end position="75"/>
    </location>
</feature>
<dbReference type="PATRIC" id="fig|246787.4.peg.4911"/>
<dbReference type="AlphaFoldDB" id="A0A0P0G564"/>
<dbReference type="Proteomes" id="UP000482653">
    <property type="component" value="Unassembled WGS sequence"/>
</dbReference>
<protein>
    <submittedName>
        <fullName evidence="7">4Fe-4S dicluster domain-containing protein</fullName>
    </submittedName>
    <submittedName>
        <fullName evidence="6">Ferredoxin-2</fullName>
    </submittedName>
</protein>
<sequence>MEKKEILDNQKSDPRPVGRWIIYIDKCTGCGECVDACSLDLLYIENEKVKMTEERYCSQCEDCARVCAFRAITFK</sequence>
<dbReference type="PROSITE" id="PS51379">
    <property type="entry name" value="4FE4S_FER_2"/>
    <property type="match status" value="2"/>
</dbReference>
<keyword evidence="3" id="KW-0408">Iron</keyword>
<dbReference type="EMBL" id="JAVSNH010000001">
    <property type="protein sequence ID" value="MDT4512686.1"/>
    <property type="molecule type" value="Genomic_DNA"/>
</dbReference>
<dbReference type="PANTHER" id="PTHR43687">
    <property type="entry name" value="ADENYLYLSULFATE REDUCTASE, BETA SUBUNIT"/>
    <property type="match status" value="1"/>
</dbReference>
<keyword evidence="4" id="KW-0411">Iron-sulfur</keyword>
<evidence type="ECO:0000313" key="9">
    <source>
        <dbReference type="Proteomes" id="UP000061809"/>
    </source>
</evidence>
<evidence type="ECO:0000313" key="7">
    <source>
        <dbReference type="EMBL" id="KAA5414967.1"/>
    </source>
</evidence>
<dbReference type="GO" id="GO:0046872">
    <property type="term" value="F:metal ion binding"/>
    <property type="evidence" value="ECO:0007669"/>
    <property type="project" value="UniProtKB-KW"/>
</dbReference>
<accession>A0A0P0G564</accession>
<dbReference type="RefSeq" id="WP_029427629.1">
    <property type="nucleotide sequence ID" value="NZ_CAXKYC010000022.1"/>
</dbReference>
<reference evidence="7 10" key="2">
    <citation type="journal article" date="2019" name="Nat. Med.">
        <title>A library of human gut bacterial isolates paired with longitudinal multiomics data enables mechanistic microbiome research.</title>
        <authorList>
            <person name="Poyet M."/>
            <person name="Groussin M."/>
            <person name="Gibbons S.M."/>
            <person name="Avila-Pacheco J."/>
            <person name="Jiang X."/>
            <person name="Kearney S.M."/>
            <person name="Perrotta A.R."/>
            <person name="Berdy B."/>
            <person name="Zhao S."/>
            <person name="Lieberman T.D."/>
            <person name="Swanson P.K."/>
            <person name="Smith M."/>
            <person name="Roesemann S."/>
            <person name="Alexander J.E."/>
            <person name="Rich S.A."/>
            <person name="Livny J."/>
            <person name="Vlamakis H."/>
            <person name="Clish C."/>
            <person name="Bullock K."/>
            <person name="Deik A."/>
            <person name="Scott J."/>
            <person name="Pierce K.A."/>
            <person name="Xavier R.J."/>
            <person name="Alm E.J."/>
        </authorList>
    </citation>
    <scope>NUCLEOTIDE SEQUENCE [LARGE SCALE GENOMIC DNA]</scope>
    <source>
        <strain evidence="7 10">BIOML-A8</strain>
    </source>
</reference>
<dbReference type="PANTHER" id="PTHR43687:SF1">
    <property type="entry name" value="FERREDOXIN III"/>
    <property type="match status" value="1"/>
</dbReference>
<dbReference type="KEGG" id="bcel:BcellWH2_04755"/>
<reference evidence="8" key="3">
    <citation type="submission" date="2023-08" db="EMBL/GenBank/DDBJ databases">
        <title>Reintroducing virulent viruses to syntetic microbiomes.</title>
        <authorList>
            <person name="Wilde J."/>
            <person name="Boyes R."/>
            <person name="Robinson A.V."/>
            <person name="Daisley B.A."/>
            <person name="Allen-Vercoe E."/>
        </authorList>
    </citation>
    <scope>NUCLEOTIDE SEQUENCE</scope>
    <source>
        <strain evidence="8">225I_12FAA</strain>
    </source>
</reference>
<evidence type="ECO:0000313" key="6">
    <source>
        <dbReference type="EMBL" id="ALJ61966.1"/>
    </source>
</evidence>
<organism evidence="6 9">
    <name type="scientific">Bacteroides cellulosilyticus</name>
    <dbReference type="NCBI Taxonomy" id="246787"/>
    <lineage>
        <taxon>Bacteria</taxon>
        <taxon>Pseudomonadati</taxon>
        <taxon>Bacteroidota</taxon>
        <taxon>Bacteroidia</taxon>
        <taxon>Bacteroidales</taxon>
        <taxon>Bacteroidaceae</taxon>
        <taxon>Bacteroides</taxon>
    </lineage>
</organism>
<name>A0A0P0G564_9BACE</name>
<dbReference type="Proteomes" id="UP001266995">
    <property type="component" value="Unassembled WGS sequence"/>
</dbReference>
<keyword evidence="1" id="KW-0004">4Fe-4S</keyword>
<evidence type="ECO:0000256" key="2">
    <source>
        <dbReference type="ARBA" id="ARBA00022723"/>
    </source>
</evidence>
<evidence type="ECO:0000313" key="8">
    <source>
        <dbReference type="EMBL" id="MDT4512686.1"/>
    </source>
</evidence>